<dbReference type="PANTHER" id="PTHR11487">
    <property type="entry name" value="THIOESTERASE"/>
    <property type="match status" value="1"/>
</dbReference>
<feature type="domain" description="Thioesterase" evidence="2">
    <location>
        <begin position="16"/>
        <end position="231"/>
    </location>
</feature>
<evidence type="ECO:0000313" key="3">
    <source>
        <dbReference type="EMBL" id="MEJ2864291.1"/>
    </source>
</evidence>
<dbReference type="Proteomes" id="UP001369736">
    <property type="component" value="Unassembled WGS sequence"/>
</dbReference>
<evidence type="ECO:0000313" key="4">
    <source>
        <dbReference type="Proteomes" id="UP001369736"/>
    </source>
</evidence>
<gene>
    <name evidence="3" type="ORF">WCD58_24250</name>
</gene>
<dbReference type="SUPFAM" id="SSF53474">
    <property type="entry name" value="alpha/beta-Hydrolases"/>
    <property type="match status" value="1"/>
</dbReference>
<dbReference type="EMBL" id="JBBEGM010000011">
    <property type="protein sequence ID" value="MEJ2864291.1"/>
    <property type="molecule type" value="Genomic_DNA"/>
</dbReference>
<dbReference type="InterPro" id="IPR012223">
    <property type="entry name" value="TEII"/>
</dbReference>
<accession>A0ABU8MB97</accession>
<dbReference type="PANTHER" id="PTHR11487:SF0">
    <property type="entry name" value="S-ACYL FATTY ACID SYNTHASE THIOESTERASE, MEDIUM CHAIN"/>
    <property type="match status" value="1"/>
</dbReference>
<protein>
    <submittedName>
        <fullName evidence="3">Thioesterase domain-containing protein</fullName>
    </submittedName>
</protein>
<proteinExistence type="inferred from homology"/>
<evidence type="ECO:0000256" key="1">
    <source>
        <dbReference type="ARBA" id="ARBA00007169"/>
    </source>
</evidence>
<name>A0ABU8MB97_9PSEU</name>
<organism evidence="3 4">
    <name type="scientific">Actinomycetospora flava</name>
    <dbReference type="NCBI Taxonomy" id="3129232"/>
    <lineage>
        <taxon>Bacteria</taxon>
        <taxon>Bacillati</taxon>
        <taxon>Actinomycetota</taxon>
        <taxon>Actinomycetes</taxon>
        <taxon>Pseudonocardiales</taxon>
        <taxon>Pseudonocardiaceae</taxon>
        <taxon>Actinomycetospora</taxon>
    </lineage>
</organism>
<keyword evidence="4" id="KW-1185">Reference proteome</keyword>
<dbReference type="Gene3D" id="3.40.50.1820">
    <property type="entry name" value="alpha/beta hydrolase"/>
    <property type="match status" value="1"/>
</dbReference>
<sequence>MSVLDTTPPATASRPPLWCFAGGGAPALAMLPIARSLPADQSVHGLQAHGYEGRAVPDFSVRGVARRFERRILATTPTGPYPLVGHSFGGLVALEVAHRLTARGASVPFVMMLDSVLPPALGHSEGLATTDGPPPAPEAPTLSAAWVRQRLRRRAQMAAAGLVPLPRGVRDEVFWERSMRMAARHRPRRWTGRVVLVLSEHNTDDVEAWAPVTSGEIVVHRVRGGHSAIMRPPFHKPVVEILAAELDRARAER</sequence>
<reference evidence="3 4" key="1">
    <citation type="submission" date="2024-03" db="EMBL/GenBank/DDBJ databases">
        <title>Actinomycetospora sp. OC33-EN07, a novel actinomycete isolated from wild orchid (Aerides multiflora).</title>
        <authorList>
            <person name="Suriyachadkun C."/>
        </authorList>
    </citation>
    <scope>NUCLEOTIDE SEQUENCE [LARGE SCALE GENOMIC DNA]</scope>
    <source>
        <strain evidence="3 4">OC33-EN07</strain>
    </source>
</reference>
<dbReference type="InterPro" id="IPR029058">
    <property type="entry name" value="AB_hydrolase_fold"/>
</dbReference>
<dbReference type="InterPro" id="IPR001031">
    <property type="entry name" value="Thioesterase"/>
</dbReference>
<evidence type="ECO:0000259" key="2">
    <source>
        <dbReference type="Pfam" id="PF00975"/>
    </source>
</evidence>
<comment type="caution">
    <text evidence="3">The sequence shown here is derived from an EMBL/GenBank/DDBJ whole genome shotgun (WGS) entry which is preliminary data.</text>
</comment>
<dbReference type="Pfam" id="PF00975">
    <property type="entry name" value="Thioesterase"/>
    <property type="match status" value="1"/>
</dbReference>
<comment type="similarity">
    <text evidence="1">Belongs to the thioesterase family.</text>
</comment>
<dbReference type="RefSeq" id="WP_337705655.1">
    <property type="nucleotide sequence ID" value="NZ_JBBEGM010000011.1"/>
</dbReference>